<keyword evidence="3" id="KW-1185">Reference proteome</keyword>
<feature type="region of interest" description="Disordered" evidence="1">
    <location>
        <begin position="143"/>
        <end position="259"/>
    </location>
</feature>
<dbReference type="AlphaFoldDB" id="A0A4R1L1S9"/>
<feature type="compositionally biased region" description="Basic and acidic residues" evidence="1">
    <location>
        <begin position="151"/>
        <end position="169"/>
    </location>
</feature>
<proteinExistence type="predicted"/>
<sequence length="455" mass="48779">MKAVSRMGGEFRKKFHRVAAWGVICAGLTLYAQQDPAHTQAKGDTPAPLRATAVLEYLGPLSKPTASRLLPIAVFDGEGYQPGGLYLAQPAPLAVEAGTEYELEQAGTPKGLYAVNAAERLNGSWIGIGRWEPLIVPAKPRLHASRTPPKVVKEVDPNRPHFAVDKSSRNEPAGQTKGGQTTPTDTSATTAKSAPPPVDPERPTLRRRPEGKKVSKESEGAGSPVTSTSDLDPDRPHLRRGVPANLEKIDQPSKLEGDPANMQQVVAISDASKSEPHAWGYTWADPGDAKKMQTAMEQIAQKLIAPPGPGPAPVSQKSTRSTAAHRRKTAAKTAPAQPLPMFTNEVFRAYELSYGGGSTLVFTAQVGDGGPATKYVALIAQPDFYGNPRVLFKQVTRGDQLDVTPRMRLVDAADTDGDKQAELIFELRSSRDRQFAIYRVAGGVAEQAFVSGSMP</sequence>
<dbReference type="EMBL" id="SMGK01000004">
    <property type="protein sequence ID" value="TCK71915.1"/>
    <property type="molecule type" value="Genomic_DNA"/>
</dbReference>
<feature type="compositionally biased region" description="Basic and acidic residues" evidence="1">
    <location>
        <begin position="247"/>
        <end position="257"/>
    </location>
</feature>
<feature type="region of interest" description="Disordered" evidence="1">
    <location>
        <begin position="305"/>
        <end position="334"/>
    </location>
</feature>
<accession>A0A4R1L1S9</accession>
<name>A0A4R1L1S9_9BACT</name>
<dbReference type="RefSeq" id="WP_131997168.1">
    <property type="nucleotide sequence ID" value="NZ_SMGK01000004.1"/>
</dbReference>
<protein>
    <submittedName>
        <fullName evidence="2">Uncharacterized protein</fullName>
    </submittedName>
</protein>
<comment type="caution">
    <text evidence="2">The sequence shown here is derived from an EMBL/GenBank/DDBJ whole genome shotgun (WGS) entry which is preliminary data.</text>
</comment>
<feature type="compositionally biased region" description="Low complexity" evidence="1">
    <location>
        <begin position="181"/>
        <end position="193"/>
    </location>
</feature>
<dbReference type="OrthoDB" id="113128at2"/>
<organism evidence="2 3">
    <name type="scientific">Acidipila rosea</name>
    <dbReference type="NCBI Taxonomy" id="768535"/>
    <lineage>
        <taxon>Bacteria</taxon>
        <taxon>Pseudomonadati</taxon>
        <taxon>Acidobacteriota</taxon>
        <taxon>Terriglobia</taxon>
        <taxon>Terriglobales</taxon>
        <taxon>Acidobacteriaceae</taxon>
        <taxon>Acidipila</taxon>
    </lineage>
</organism>
<gene>
    <name evidence="2" type="ORF">C7378_2537</name>
</gene>
<dbReference type="Proteomes" id="UP000295210">
    <property type="component" value="Unassembled WGS sequence"/>
</dbReference>
<feature type="compositionally biased region" description="Basic and acidic residues" evidence="1">
    <location>
        <begin position="199"/>
        <end position="219"/>
    </location>
</feature>
<evidence type="ECO:0000256" key="1">
    <source>
        <dbReference type="SAM" id="MobiDB-lite"/>
    </source>
</evidence>
<reference evidence="2 3" key="1">
    <citation type="submission" date="2019-03" db="EMBL/GenBank/DDBJ databases">
        <title>Genomic Encyclopedia of Type Strains, Phase IV (KMG-IV): sequencing the most valuable type-strain genomes for metagenomic binning, comparative biology and taxonomic classification.</title>
        <authorList>
            <person name="Goeker M."/>
        </authorList>
    </citation>
    <scope>NUCLEOTIDE SEQUENCE [LARGE SCALE GENOMIC DNA]</scope>
    <source>
        <strain evidence="2 3">DSM 103428</strain>
    </source>
</reference>
<evidence type="ECO:0000313" key="2">
    <source>
        <dbReference type="EMBL" id="TCK71915.1"/>
    </source>
</evidence>
<evidence type="ECO:0000313" key="3">
    <source>
        <dbReference type="Proteomes" id="UP000295210"/>
    </source>
</evidence>